<dbReference type="AlphaFoldDB" id="A0A5C6VY41"/>
<reference evidence="2 3" key="1">
    <citation type="journal article" date="2005" name="Int. J. Syst. Evol. Microbiol.">
        <title>Bacillus litoralis sp. nov., isolated from a tidal flat of the Yellow Sea in Korea.</title>
        <authorList>
            <person name="Yoon J.H."/>
            <person name="Oh T.K."/>
        </authorList>
    </citation>
    <scope>NUCLEOTIDE SEQUENCE [LARGE SCALE GENOMIC DNA]</scope>
    <source>
        <strain evidence="2 3">SW-211</strain>
    </source>
</reference>
<keyword evidence="1" id="KW-1133">Transmembrane helix</keyword>
<keyword evidence="1" id="KW-0812">Transmembrane</keyword>
<comment type="caution">
    <text evidence="2">The sequence shown here is derived from an EMBL/GenBank/DDBJ whole genome shotgun (WGS) entry which is preliminary data.</text>
</comment>
<protein>
    <submittedName>
        <fullName evidence="2">Uncharacterized protein</fullName>
    </submittedName>
</protein>
<proteinExistence type="predicted"/>
<accession>A0A5C6VY41</accession>
<dbReference type="Proteomes" id="UP000321363">
    <property type="component" value="Unassembled WGS sequence"/>
</dbReference>
<name>A0A5C6VY41_9BACI</name>
<organism evidence="2 3">
    <name type="scientific">Metabacillus litoralis</name>
    <dbReference type="NCBI Taxonomy" id="152268"/>
    <lineage>
        <taxon>Bacteria</taxon>
        <taxon>Bacillati</taxon>
        <taxon>Bacillota</taxon>
        <taxon>Bacilli</taxon>
        <taxon>Bacillales</taxon>
        <taxon>Bacillaceae</taxon>
        <taxon>Metabacillus</taxon>
    </lineage>
</organism>
<dbReference type="OrthoDB" id="2840289at2"/>
<sequence>MNTIIKTFIKIFIFTSIPFGFFMYIQALIFNNSEPSASLYIIIGLVFGLFMSLILTILDYQSNKSIGEGKSSGVHKKGSIEVQLPGHEAFKVCKKVGSVLNGARISYENQQKGLLIIKTGISWKTWGDIIEVVVEEVGANSTRVSIQSRPLVPTTLVDYGKNSENIQRIIRYLEKEHVSI</sequence>
<keyword evidence="1" id="KW-0472">Membrane</keyword>
<feature type="transmembrane region" description="Helical" evidence="1">
    <location>
        <begin position="37"/>
        <end position="58"/>
    </location>
</feature>
<dbReference type="EMBL" id="VOQF01000006">
    <property type="protein sequence ID" value="TXC90451.1"/>
    <property type="molecule type" value="Genomic_DNA"/>
</dbReference>
<evidence type="ECO:0000313" key="2">
    <source>
        <dbReference type="EMBL" id="TXC90451.1"/>
    </source>
</evidence>
<gene>
    <name evidence="2" type="ORF">FS935_10960</name>
</gene>
<dbReference type="RefSeq" id="WP_146948510.1">
    <property type="nucleotide sequence ID" value="NZ_VOQF01000006.1"/>
</dbReference>
<keyword evidence="3" id="KW-1185">Reference proteome</keyword>
<evidence type="ECO:0000256" key="1">
    <source>
        <dbReference type="SAM" id="Phobius"/>
    </source>
</evidence>
<evidence type="ECO:0000313" key="3">
    <source>
        <dbReference type="Proteomes" id="UP000321363"/>
    </source>
</evidence>
<feature type="transmembrane region" description="Helical" evidence="1">
    <location>
        <begin position="7"/>
        <end position="25"/>
    </location>
</feature>